<dbReference type="PANTHER" id="PTHR40980">
    <property type="entry name" value="PLUG DOMAIN-CONTAINING PROTEIN"/>
    <property type="match status" value="1"/>
</dbReference>
<evidence type="ECO:0000256" key="4">
    <source>
        <dbReference type="ARBA" id="ARBA00022452"/>
    </source>
</evidence>
<evidence type="ECO:0000313" key="15">
    <source>
        <dbReference type="Proteomes" id="UP000475582"/>
    </source>
</evidence>
<feature type="domain" description="TonB-dependent receptor-like beta-barrel" evidence="12">
    <location>
        <begin position="433"/>
        <end position="924"/>
    </location>
</feature>
<protein>
    <submittedName>
        <fullName evidence="14">TonB-dependent receptor</fullName>
    </submittedName>
</protein>
<keyword evidence="8 14" id="KW-0675">Receptor</keyword>
<keyword evidence="9 10" id="KW-0998">Cell outer membrane</keyword>
<dbReference type="InterPro" id="IPR000531">
    <property type="entry name" value="Beta-barrel_TonB"/>
</dbReference>
<feature type="domain" description="TonB-dependent receptor plug" evidence="13">
    <location>
        <begin position="42"/>
        <end position="150"/>
    </location>
</feature>
<organism evidence="14 15">
    <name type="scientific">Duganella radicis</name>
    <dbReference type="NCBI Taxonomy" id="551988"/>
    <lineage>
        <taxon>Bacteria</taxon>
        <taxon>Pseudomonadati</taxon>
        <taxon>Pseudomonadota</taxon>
        <taxon>Betaproteobacteria</taxon>
        <taxon>Burkholderiales</taxon>
        <taxon>Oxalobacteraceae</taxon>
        <taxon>Telluria group</taxon>
        <taxon>Duganella</taxon>
    </lineage>
</organism>
<evidence type="ECO:0000256" key="9">
    <source>
        <dbReference type="ARBA" id="ARBA00023237"/>
    </source>
</evidence>
<dbReference type="Gene3D" id="2.40.170.20">
    <property type="entry name" value="TonB-dependent receptor, beta-barrel domain"/>
    <property type="match status" value="1"/>
</dbReference>
<evidence type="ECO:0000259" key="12">
    <source>
        <dbReference type="Pfam" id="PF00593"/>
    </source>
</evidence>
<keyword evidence="6 11" id="KW-0798">TonB box</keyword>
<dbReference type="SUPFAM" id="SSF56935">
    <property type="entry name" value="Porins"/>
    <property type="match status" value="1"/>
</dbReference>
<dbReference type="PROSITE" id="PS52016">
    <property type="entry name" value="TONB_DEPENDENT_REC_3"/>
    <property type="match status" value="1"/>
</dbReference>
<evidence type="ECO:0000256" key="6">
    <source>
        <dbReference type="ARBA" id="ARBA00023077"/>
    </source>
</evidence>
<dbReference type="Gene3D" id="2.170.130.10">
    <property type="entry name" value="TonB-dependent receptor, plug domain"/>
    <property type="match status" value="1"/>
</dbReference>
<dbReference type="Pfam" id="PF00593">
    <property type="entry name" value="TonB_dep_Rec_b-barrel"/>
    <property type="match status" value="1"/>
</dbReference>
<keyword evidence="15" id="KW-1185">Reference proteome</keyword>
<keyword evidence="7 10" id="KW-0472">Membrane</keyword>
<evidence type="ECO:0000256" key="1">
    <source>
        <dbReference type="ARBA" id="ARBA00004571"/>
    </source>
</evidence>
<keyword evidence="4 10" id="KW-1134">Transmembrane beta strand</keyword>
<sequence length="964" mass="103319">MQLSAMALAVSQAFAQTPSQDAGTTVVVSGIRASASSAVAIKRDTMEVVDSISAEDIGKLPDMNVAETLTRVPGVQGYRYGGEGASPVGQGSGLTIRGLSGQTASQVNGRSYFTAGAREYNIEGAIPGMVAGIDVFKNPSAEHIEGAIGGLVNIRTRKPSDFKELTATLSVNARQNDMAKKTDPELFGLVANKFDLGGGSRIGVMAAGVYQKSTGRSDNNPANGGANFKRAIRGDSAEYATLAAANTANSPNQPMAAYVGRNDVSFLQNLPNLSGLTAEQAANVMVAPGLTSNAFQETIYRTRKGLSLAADYRHSNTLRFYTEGEYTYYQYYQNYRGLNSIDGGNVQNLQTTPFAFTEGMANRNLNGGSNDVLVNQRLRSGTFLNSTINTVGGEEHRPYTTWIAAAGVEWSPSAAWALKGDFSYIKADQTQDNRSVNLDSANGLYWSTNRVADGAPHQLTFNGPSLSDPNNFVFRDYSNGTYQKWDDNGYAARLDAAYSPDGGFLTKIKFGARAAHQKSLFTNFSFAGKPLTSDGKALAINRSNGISASTMTGLLETAPTNFMNGDAGYAGGYLVAAPTALDGNRIMTAFPNASIPAEGSYPENPLARRVFNEHTLAGYLVGEFATEDERLRGNVGVRLVRTNTDVTARVANITSGAVVIAENIKSTSYTNALPTFNLTYNIQKDFLARFGYGRGLTRPDISSLNPSISVNTVNGTGSAGNPDLRPQLANSFDLSLERYFNATNYVSAGLFDKQIKGFLSGITECQTVALAPAYSGSIANSCPVGQYQITKSVNAQDGYARGIEVAGQYFFDKDAGWLQNFGGSASYTYVDTSNPINIGSVTAPRVIDTQQPMVSKNSYTVTGMYEAKGFSARLAYTWRSDQVLFGVSPSPIDGRYIRSYGIVDASLNYDIMSNLTLSVNLGNLTNKGLDRYVGEPGAYATNVERQHYLNGRTFALGLRYKFGK</sequence>
<evidence type="ECO:0000256" key="3">
    <source>
        <dbReference type="ARBA" id="ARBA00022448"/>
    </source>
</evidence>
<reference evidence="14 15" key="1">
    <citation type="submission" date="2019-11" db="EMBL/GenBank/DDBJ databases">
        <title>Type strains purchased from KCTC, JCM and DSMZ.</title>
        <authorList>
            <person name="Lu H."/>
        </authorList>
    </citation>
    <scope>NUCLEOTIDE SEQUENCE [LARGE SCALE GENOMIC DNA]</scope>
    <source>
        <strain evidence="14 15">KCTC 22382</strain>
    </source>
</reference>
<evidence type="ECO:0000256" key="7">
    <source>
        <dbReference type="ARBA" id="ARBA00023136"/>
    </source>
</evidence>
<dbReference type="GO" id="GO:0009279">
    <property type="term" value="C:cell outer membrane"/>
    <property type="evidence" value="ECO:0007669"/>
    <property type="project" value="UniProtKB-SubCell"/>
</dbReference>
<evidence type="ECO:0000313" key="14">
    <source>
        <dbReference type="EMBL" id="MTV36049.1"/>
    </source>
</evidence>
<keyword evidence="3 10" id="KW-0813">Transport</keyword>
<comment type="subcellular location">
    <subcellularLocation>
        <location evidence="1 10">Cell outer membrane</location>
        <topology evidence="1 10">Multi-pass membrane protein</topology>
    </subcellularLocation>
</comment>
<evidence type="ECO:0000259" key="13">
    <source>
        <dbReference type="Pfam" id="PF07715"/>
    </source>
</evidence>
<evidence type="ECO:0000256" key="5">
    <source>
        <dbReference type="ARBA" id="ARBA00022692"/>
    </source>
</evidence>
<dbReference type="Proteomes" id="UP000475582">
    <property type="component" value="Unassembled WGS sequence"/>
</dbReference>
<dbReference type="PANTHER" id="PTHR40980:SF3">
    <property type="entry name" value="TONB-DEPENDENT RECEPTOR-LIKE BETA-BARREL DOMAIN-CONTAINING PROTEIN"/>
    <property type="match status" value="1"/>
</dbReference>
<evidence type="ECO:0000256" key="10">
    <source>
        <dbReference type="PROSITE-ProRule" id="PRU01360"/>
    </source>
</evidence>
<accession>A0A6L6PBN3</accession>
<dbReference type="Pfam" id="PF07715">
    <property type="entry name" value="Plug"/>
    <property type="match status" value="1"/>
</dbReference>
<dbReference type="InterPro" id="IPR036942">
    <property type="entry name" value="Beta-barrel_TonB_sf"/>
</dbReference>
<proteinExistence type="inferred from homology"/>
<dbReference type="AlphaFoldDB" id="A0A6L6PBN3"/>
<keyword evidence="5 10" id="KW-0812">Transmembrane</keyword>
<gene>
    <name evidence="14" type="ORF">GM676_00430</name>
</gene>
<dbReference type="InterPro" id="IPR012910">
    <property type="entry name" value="Plug_dom"/>
</dbReference>
<dbReference type="EMBL" id="WNKY01000001">
    <property type="protein sequence ID" value="MTV36049.1"/>
    <property type="molecule type" value="Genomic_DNA"/>
</dbReference>
<comment type="caution">
    <text evidence="14">The sequence shown here is derived from an EMBL/GenBank/DDBJ whole genome shotgun (WGS) entry which is preliminary data.</text>
</comment>
<dbReference type="NCBIfam" id="TIGR01782">
    <property type="entry name" value="TonB-Xanth-Caul"/>
    <property type="match status" value="1"/>
</dbReference>
<evidence type="ECO:0000256" key="2">
    <source>
        <dbReference type="ARBA" id="ARBA00009810"/>
    </source>
</evidence>
<evidence type="ECO:0000256" key="11">
    <source>
        <dbReference type="RuleBase" id="RU003357"/>
    </source>
</evidence>
<name>A0A6L6PBN3_9BURK</name>
<evidence type="ECO:0000256" key="8">
    <source>
        <dbReference type="ARBA" id="ARBA00023170"/>
    </source>
</evidence>
<dbReference type="InterPro" id="IPR010104">
    <property type="entry name" value="TonB_rcpt_bac"/>
</dbReference>
<comment type="similarity">
    <text evidence="2 10 11">Belongs to the TonB-dependent receptor family.</text>
</comment>
<dbReference type="InterPro" id="IPR037066">
    <property type="entry name" value="Plug_dom_sf"/>
</dbReference>
<dbReference type="InterPro" id="IPR039426">
    <property type="entry name" value="TonB-dep_rcpt-like"/>
</dbReference>